<dbReference type="InterPro" id="IPR038718">
    <property type="entry name" value="SNF2-like_sf"/>
</dbReference>
<dbReference type="InterPro" id="IPR049730">
    <property type="entry name" value="SNF2/RAD54-like_C"/>
</dbReference>
<dbReference type="GO" id="GO:0017111">
    <property type="term" value="F:ribonucleoside triphosphate phosphatase activity"/>
    <property type="evidence" value="ECO:0007669"/>
    <property type="project" value="UniProtKB-EC"/>
</dbReference>
<dbReference type="InterPro" id="IPR027417">
    <property type="entry name" value="P-loop_NTPase"/>
</dbReference>
<dbReference type="AlphaFoldDB" id="A0A0B7HN42"/>
<dbReference type="InterPro" id="IPR000330">
    <property type="entry name" value="SNF2_N"/>
</dbReference>
<dbReference type="Gene3D" id="3.40.50.10810">
    <property type="entry name" value="Tandem AAA-ATPase domain"/>
    <property type="match status" value="1"/>
</dbReference>
<name>A0A0B7HN42_9FLAO</name>
<keyword evidence="2" id="KW-0347">Helicase</keyword>
<evidence type="ECO:0000256" key="1">
    <source>
        <dbReference type="ARBA" id="ARBA00022801"/>
    </source>
</evidence>
<dbReference type="GeneID" id="69580679"/>
<dbReference type="CDD" id="cd18793">
    <property type="entry name" value="SF2_C_SNF"/>
    <property type="match status" value="1"/>
</dbReference>
<dbReference type="RefSeq" id="WP_042001268.1">
    <property type="nucleotide sequence ID" value="NZ_CP022382.1"/>
</dbReference>
<dbReference type="EC" id="3.6.1.15" evidence="2"/>
<keyword evidence="1 2" id="KW-0378">Hydrolase</keyword>
<keyword evidence="2" id="KW-0067">ATP-binding</keyword>
<accession>A0A0B7HN42</accession>
<gene>
    <name evidence="2" type="ORF">CCAN12_760031</name>
</gene>
<dbReference type="Pfam" id="PF00271">
    <property type="entry name" value="Helicase_C"/>
    <property type="match status" value="1"/>
</dbReference>
<dbReference type="PANTHER" id="PTHR10799">
    <property type="entry name" value="SNF2/RAD54 HELICASE FAMILY"/>
    <property type="match status" value="1"/>
</dbReference>
<dbReference type="SMART" id="SM00490">
    <property type="entry name" value="HELICc"/>
    <property type="match status" value="1"/>
</dbReference>
<dbReference type="EMBL" id="CDOE01000074">
    <property type="protein sequence ID" value="CEN39332.1"/>
    <property type="molecule type" value="Genomic_DNA"/>
</dbReference>
<dbReference type="InterPro" id="IPR014001">
    <property type="entry name" value="Helicase_ATP-bd"/>
</dbReference>
<dbReference type="SUPFAM" id="SSF52540">
    <property type="entry name" value="P-loop containing nucleoside triphosphate hydrolases"/>
    <property type="match status" value="2"/>
</dbReference>
<evidence type="ECO:0000313" key="3">
    <source>
        <dbReference type="Proteomes" id="UP000044026"/>
    </source>
</evidence>
<dbReference type="InterPro" id="IPR001650">
    <property type="entry name" value="Helicase_C-like"/>
</dbReference>
<dbReference type="Gene3D" id="3.40.50.300">
    <property type="entry name" value="P-loop containing nucleotide triphosphate hydrolases"/>
    <property type="match status" value="1"/>
</dbReference>
<dbReference type="SMART" id="SM00487">
    <property type="entry name" value="DEXDc"/>
    <property type="match status" value="1"/>
</dbReference>
<keyword evidence="2" id="KW-0547">Nucleotide-binding</keyword>
<dbReference type="GO" id="GO:0005524">
    <property type="term" value="F:ATP binding"/>
    <property type="evidence" value="ECO:0007669"/>
    <property type="project" value="InterPro"/>
</dbReference>
<protein>
    <submittedName>
        <fullName evidence="2">Uncharacterized ATP-dependent helicase ywqA</fullName>
        <ecNumber evidence="2">3.6.1.15</ecNumber>
    </submittedName>
</protein>
<reference evidence="2 3" key="1">
    <citation type="submission" date="2015-01" db="EMBL/GenBank/DDBJ databases">
        <authorList>
            <person name="Xiang T."/>
            <person name="Song Y."/>
            <person name="Huang L."/>
            <person name="Wang B."/>
            <person name="Wu P."/>
        </authorList>
    </citation>
    <scope>NUCLEOTIDE SEQUENCE [LARGE SCALE GENOMIC DNA]</scope>
    <source>
        <strain evidence="2 3">Cc12</strain>
    </source>
</reference>
<dbReference type="PROSITE" id="PS51192">
    <property type="entry name" value="HELICASE_ATP_BIND_1"/>
    <property type="match status" value="1"/>
</dbReference>
<sequence>MTPSIKQNYLLCFDLSFDTDFELFLPTAYLTYRSGKALYIFKKATDSVLQTLSELSLSQEENSLLQLTQSLQREVLLKKFLKNKSKLQWSASLYDDSSKKQYIKDYVEEKTHKILETISREQLLLTVNAQHHKEIQAFEIHPKAKQITPFLEFKKTPTAIHYRMYLLDGQTKIAPYKQNIALLNNKYSWIAIGGHLAQLENIKPVHLKGFLSKETIEIPQKTIGVYFEKFLKEILKKVSIHPIGFEVLTQNELKGVSIFLSHDFFINTYKVYLRWDYQGHYFFSNERKSSFSSLIQQQENDLQIIQFKRNQKQEEPYIKALKNIGLRYESGWLVAPPESANLWVLETLIEHKSSLEMAGFDLTHLRLNDKKINLVLPKIETALTQEGNDWFDIHITIKQGDYQFDFKDLIKNLKENNPIFELPDGSVFIIPQAWFSKYGTLAKFTKTEQGKTRLAKNNFALLGELPELQPQSLKTNISYTPSPRLKATLRPYQQEGVRWLLEHYHNGLGACLADDMGLGKTLQTIALLVAVHDYLPEEEVGQMTLFAEVEKQKQALRALVILPSSLVFNWYDETKRFAPHFKCIQYIGNNRKRITSRLINYDVVFTTYHTITRDMSLLQKLDFRYIILDESQRIKNKDSQSFKAIGSLRGSHKISLSGTPIENSLSDLWAQMQFINPNILGSFSHFSNYFKNGIEKRQDPIVLEELKTIISPFLLRRTKEQVLEDLPEMTEQIAYCELTAEQQKWYESEKSKARNALLKVDKSVLTTHALNILMRLRQISNHPQLIDPQSPITSGKYQEVVSHLEALIQSKQKALIFSSFVKHLAIFQAWCEDKGIRYSTLTGEVRPEMRKEQVTQFQEEAEVQFFFISLKTGEVGLNLTAASHVFLLDPWWNPFSEKQAIGRAHRIGQQNKVNVIRFVTKDTVEEKIIRLQQSKKALSQSIIQENIIIKDVIDNIESILM</sequence>
<evidence type="ECO:0000313" key="2">
    <source>
        <dbReference type="EMBL" id="CEN39332.1"/>
    </source>
</evidence>
<dbReference type="Proteomes" id="UP000044026">
    <property type="component" value="Unassembled WGS sequence"/>
</dbReference>
<organism evidence="2 3">
    <name type="scientific">Capnocytophaga canimorsus</name>
    <dbReference type="NCBI Taxonomy" id="28188"/>
    <lineage>
        <taxon>Bacteria</taxon>
        <taxon>Pseudomonadati</taxon>
        <taxon>Bacteroidota</taxon>
        <taxon>Flavobacteriia</taxon>
        <taxon>Flavobacteriales</taxon>
        <taxon>Flavobacteriaceae</taxon>
        <taxon>Capnocytophaga</taxon>
    </lineage>
</organism>
<dbReference type="Pfam" id="PF00176">
    <property type="entry name" value="SNF2-rel_dom"/>
    <property type="match status" value="1"/>
</dbReference>
<dbReference type="PROSITE" id="PS51194">
    <property type="entry name" value="HELICASE_CTER"/>
    <property type="match status" value="1"/>
</dbReference>
<proteinExistence type="predicted"/>
<dbReference type="GO" id="GO:0004386">
    <property type="term" value="F:helicase activity"/>
    <property type="evidence" value="ECO:0007669"/>
    <property type="project" value="UniProtKB-KW"/>
</dbReference>